<dbReference type="Gene3D" id="3.60.15.10">
    <property type="entry name" value="Ribonuclease Z/Hydroxyacylglutathione hydrolase-like"/>
    <property type="match status" value="2"/>
</dbReference>
<dbReference type="RefSeq" id="WP_348026719.1">
    <property type="nucleotide sequence ID" value="NZ_CP129113.1"/>
</dbReference>
<dbReference type="InterPro" id="IPR001279">
    <property type="entry name" value="Metallo-B-lactamas"/>
</dbReference>
<reference evidence="2" key="1">
    <citation type="submission" date="2023-06" db="EMBL/GenBank/DDBJ databases">
        <title>A Treasure from Seagulls: Isolation and Description of Aciduricobacillus qingdaonensis gen. nov., sp. nov., a Rare Obligately Uric Acid-utilizing Member in the Family Bacillaceae.</title>
        <authorList>
            <person name="Liu W."/>
            <person name="Wang B."/>
        </authorList>
    </citation>
    <scope>NUCLEOTIDE SEQUENCE</scope>
    <source>
        <strain evidence="2">44XB</strain>
    </source>
</reference>
<dbReference type="SMART" id="SM00849">
    <property type="entry name" value="Lactamase_B"/>
    <property type="match status" value="1"/>
</dbReference>
<name>A0ABY9KTC5_9BACI</name>
<dbReference type="EMBL" id="CP129113">
    <property type="protein sequence ID" value="WLV24066.1"/>
    <property type="molecule type" value="Genomic_DNA"/>
</dbReference>
<organism evidence="2 3">
    <name type="scientific">Aciduricibacillus chroicocephali</name>
    <dbReference type="NCBI Taxonomy" id="3054939"/>
    <lineage>
        <taxon>Bacteria</taxon>
        <taxon>Bacillati</taxon>
        <taxon>Bacillota</taxon>
        <taxon>Bacilli</taxon>
        <taxon>Bacillales</taxon>
        <taxon>Bacillaceae</taxon>
        <taxon>Aciduricibacillus</taxon>
    </lineage>
</organism>
<evidence type="ECO:0000313" key="2">
    <source>
        <dbReference type="EMBL" id="WLV24066.1"/>
    </source>
</evidence>
<accession>A0ABY9KTC5</accession>
<keyword evidence="3" id="KW-1185">Reference proteome</keyword>
<evidence type="ECO:0000259" key="1">
    <source>
        <dbReference type="SMART" id="SM00849"/>
    </source>
</evidence>
<dbReference type="Pfam" id="PF00753">
    <property type="entry name" value="Lactamase_B"/>
    <property type="match status" value="1"/>
</dbReference>
<dbReference type="InterPro" id="IPR036866">
    <property type="entry name" value="RibonucZ/Hydroxyglut_hydro"/>
</dbReference>
<sequence length="389" mass="44906">MFRVEILGGVGEYGRNCFYVENAGSAILLDCGVTNNLEKTLPSLNREHMEKLEAVFISHSHIDHTGALYVLDEWGSHAPIIMSEQTADQLGKFHPKTKTLDLKTYRKWSVVNEHIRFRWGFSGHLLGSVWYEIELNGETIFYSGDYVSDSYLHKADLPDFGETDYRLALMDSGHIEKDINNPDTLRQLLDYIDKTKEGPFIIPSSFSGKTADWALYLFQNGKREIFVDNRLHAFFVAYENAGVYLKEGLASLIHTFNQTCLTQKFSFDSNSICFVCEDEEMIERLYEACPNAKLIVTGYSKPPLYEQFNHEGRCIEFFYKTHPDKADLRNLVKQIRANEWIFFHSPYVNELKVFKSEVSNNRPIRMEDRIIPDHINCLFDCSISSKSGY</sequence>
<evidence type="ECO:0000313" key="3">
    <source>
        <dbReference type="Proteomes" id="UP001180087"/>
    </source>
</evidence>
<dbReference type="SUPFAM" id="SSF56281">
    <property type="entry name" value="Metallo-hydrolase/oxidoreductase"/>
    <property type="match status" value="1"/>
</dbReference>
<feature type="domain" description="Metallo-beta-lactamase" evidence="1">
    <location>
        <begin position="14"/>
        <end position="205"/>
    </location>
</feature>
<dbReference type="PANTHER" id="PTHR11203">
    <property type="entry name" value="CLEAVAGE AND POLYADENYLATION SPECIFICITY FACTOR FAMILY MEMBER"/>
    <property type="match status" value="1"/>
</dbReference>
<dbReference type="InterPro" id="IPR050698">
    <property type="entry name" value="MBL"/>
</dbReference>
<proteinExistence type="predicted"/>
<gene>
    <name evidence="2" type="ORF">QR721_10520</name>
</gene>
<protein>
    <submittedName>
        <fullName evidence="2">MBL fold metallo-hydrolase</fullName>
    </submittedName>
</protein>
<dbReference type="Proteomes" id="UP001180087">
    <property type="component" value="Chromosome"/>
</dbReference>
<dbReference type="PANTHER" id="PTHR11203:SF37">
    <property type="entry name" value="INTEGRATOR COMPLEX SUBUNIT 11"/>
    <property type="match status" value="1"/>
</dbReference>